<reference evidence="1" key="1">
    <citation type="submission" date="2019-03" db="EMBL/GenBank/DDBJ databases">
        <title>Candidatus Syntrophosphaera thermopropionivorans: a novel player in syntrophic propionate oxidation during anaerobic digestion.</title>
        <authorList>
            <person name="Dyksma S."/>
        </authorList>
    </citation>
    <scope>NUCLEOTIDE SEQUENCE</scope>
    <source>
        <strain evidence="1">W5</strain>
    </source>
</reference>
<evidence type="ECO:0000313" key="2">
    <source>
        <dbReference type="Proteomes" id="UP000294588"/>
    </source>
</evidence>
<accession>A0AC61QIK6</accession>
<comment type="caution">
    <text evidence="1">The sequence shown here is derived from an EMBL/GenBank/DDBJ whole genome shotgun (WGS) entry which is preliminary data.</text>
</comment>
<dbReference type="Proteomes" id="UP000294588">
    <property type="component" value="Unassembled WGS sequence"/>
</dbReference>
<organism evidence="1 2">
    <name type="scientific">Candidatus Syntrophosphaera thermopropionivorans</name>
    <dbReference type="NCBI Taxonomy" id="2593015"/>
    <lineage>
        <taxon>Bacteria</taxon>
        <taxon>Pseudomonadati</taxon>
        <taxon>Candidatus Cloacimonadota</taxon>
        <taxon>Candidatus Cloacimonadia</taxon>
        <taxon>Candidatus Cloacimonadales</taxon>
        <taxon>Candidatus Cloacimonadaceae</taxon>
        <taxon>Candidatus Syntrophosphaera</taxon>
    </lineage>
</organism>
<protein>
    <submittedName>
        <fullName evidence="1">Murein biosynthesis integral membrane protein MurJ</fullName>
    </submittedName>
</protein>
<gene>
    <name evidence="1" type="primary">murJ</name>
    <name evidence="1" type="ORF">E0946_05165</name>
</gene>
<name>A0AC61QIK6_9BACT</name>
<keyword evidence="2" id="KW-1185">Reference proteome</keyword>
<dbReference type="EMBL" id="SMOG01000015">
    <property type="protein sequence ID" value="TDF72804.1"/>
    <property type="molecule type" value="Genomic_DNA"/>
</dbReference>
<proteinExistence type="predicted"/>
<sequence length="520" mass="58567">MAENKLIKNISVMSFAILISRIMGLVRDQVMAFCFGTTYLNDAFVVGYRIPNLLRSMFGEGALSAAFVPLYNEIGIKEGKRKQINFALQVLSILTFFLLILTIIGIIFAPAIVKVLYPGLLPKTYKLAVILTRIMFPYLLWIGLSSTMIAILNSHDKFFMTGLSSALLNLGMILSMVIPRFVFHIEGEDLVRWAAVGVFGGGFLQTIINFPYLKQLGYPFKIMIKFGGEALTTLWKRFLPSLVGVGVRELNLVADSLMASFLAVGSISALEYGYRLFQFPLGMFAISTGTVLLPTYSRLVTYDNYPELSKNLRIAMLNLTYLMLPITVLLMGLGKDVVQILFQRGAFDAKATLWTTQALICYSLGLIFFSFNQTLTPLFYAHKDTRTPVRIAIRMVCLNIVLNFILMQFLQHRGLALATSITAMVNFVILLRLIHKEMPHIDFHGIFPNVLKTIVISVIMLIFLIITDHFYVATGLWKLIIKVIILSVSSIALFYVLGLLFKLDYLKEAGTNLWKKFQKK</sequence>
<evidence type="ECO:0000313" key="1">
    <source>
        <dbReference type="EMBL" id="TDF72804.1"/>
    </source>
</evidence>